<dbReference type="GeneID" id="78775833"/>
<dbReference type="KEGG" id="crq:GCK72_013906"/>
<dbReference type="Proteomes" id="UP000483820">
    <property type="component" value="Chromosome IV"/>
</dbReference>
<dbReference type="EMBL" id="WUAV01000004">
    <property type="protein sequence ID" value="KAF1757450.1"/>
    <property type="molecule type" value="Genomic_DNA"/>
</dbReference>
<dbReference type="CTD" id="78775833"/>
<reference evidence="2 3" key="1">
    <citation type="submission" date="2019-12" db="EMBL/GenBank/DDBJ databases">
        <title>Chromosome-level assembly of the Caenorhabditis remanei genome.</title>
        <authorList>
            <person name="Teterina A.A."/>
            <person name="Willis J.H."/>
            <person name="Phillips P.C."/>
        </authorList>
    </citation>
    <scope>NUCLEOTIDE SEQUENCE [LARGE SCALE GENOMIC DNA]</scope>
    <source>
        <strain evidence="2 3">PX506</strain>
        <tissue evidence="2">Whole organism</tissue>
    </source>
</reference>
<dbReference type="AlphaFoldDB" id="A0A6A5GPX8"/>
<dbReference type="RefSeq" id="XP_053584825.1">
    <property type="nucleotide sequence ID" value="XM_053730053.1"/>
</dbReference>
<keyword evidence="1" id="KW-0175">Coiled coil</keyword>
<evidence type="ECO:0000313" key="2">
    <source>
        <dbReference type="EMBL" id="KAF1757450.1"/>
    </source>
</evidence>
<feature type="coiled-coil region" evidence="1">
    <location>
        <begin position="46"/>
        <end position="77"/>
    </location>
</feature>
<feature type="coiled-coil region" evidence="1">
    <location>
        <begin position="155"/>
        <end position="182"/>
    </location>
</feature>
<name>A0A6A5GPX8_CAERE</name>
<sequence length="287" mass="34041">MNANDVKNEFEKELAQLQLNGMMRLQDQDKKYQDELKYEQKRAEIKWKHETELKKLEEEKEKEERLLREKNMKLLKESSQESQKLDKKEGNQLQEMLNQGMALRSNIERREERKSSGNVILETRNKWNSVKEIYDLVKMVYFMRNSNEGFTVDEITDILEHIKRLMNKKEELDNHLMVVKDNHLMVVTKRVYSAWVPSTPLTGVLGKWKQTASKEQFEKVQCNLELLSTTNIEEMVSNLRRTLKLNKSTDRNLLLKMDETINNYDISVDNFIQNQTGLMLSSNAIDY</sequence>
<organism evidence="2 3">
    <name type="scientific">Caenorhabditis remanei</name>
    <name type="common">Caenorhabditis vulgaris</name>
    <dbReference type="NCBI Taxonomy" id="31234"/>
    <lineage>
        <taxon>Eukaryota</taxon>
        <taxon>Metazoa</taxon>
        <taxon>Ecdysozoa</taxon>
        <taxon>Nematoda</taxon>
        <taxon>Chromadorea</taxon>
        <taxon>Rhabditida</taxon>
        <taxon>Rhabditina</taxon>
        <taxon>Rhabditomorpha</taxon>
        <taxon>Rhabditoidea</taxon>
        <taxon>Rhabditidae</taxon>
        <taxon>Peloderinae</taxon>
        <taxon>Caenorhabditis</taxon>
    </lineage>
</organism>
<comment type="caution">
    <text evidence="2">The sequence shown here is derived from an EMBL/GenBank/DDBJ whole genome shotgun (WGS) entry which is preliminary data.</text>
</comment>
<proteinExistence type="predicted"/>
<accession>A0A6A5GPX8</accession>
<evidence type="ECO:0000256" key="1">
    <source>
        <dbReference type="SAM" id="Coils"/>
    </source>
</evidence>
<evidence type="ECO:0000313" key="3">
    <source>
        <dbReference type="Proteomes" id="UP000483820"/>
    </source>
</evidence>
<protein>
    <submittedName>
        <fullName evidence="2">Uncharacterized protein</fullName>
    </submittedName>
</protein>
<gene>
    <name evidence="2" type="ORF">GCK72_013906</name>
</gene>